<dbReference type="Gene3D" id="1.10.1200.10">
    <property type="entry name" value="ACP-like"/>
    <property type="match status" value="1"/>
</dbReference>
<sequence length="79" mass="9283">MKEEFAIILTEILEKTITPEDIQEDTDFISHLGLTSLNTIYLVLEIESVFGVEIDFEEIDVKTFFTYTSIKEYIERRQS</sequence>
<dbReference type="EMBL" id="JACGWS010000002">
    <property type="protein sequence ID" value="MBC8754093.1"/>
    <property type="molecule type" value="Genomic_DNA"/>
</dbReference>
<name>A0ABR7Q6H8_9FLAO</name>
<dbReference type="Pfam" id="PF00550">
    <property type="entry name" value="PP-binding"/>
    <property type="match status" value="1"/>
</dbReference>
<keyword evidence="3" id="KW-1185">Reference proteome</keyword>
<dbReference type="Proteomes" id="UP000619238">
    <property type="component" value="Unassembled WGS sequence"/>
</dbReference>
<evidence type="ECO:0000313" key="2">
    <source>
        <dbReference type="EMBL" id="MBC8754093.1"/>
    </source>
</evidence>
<feature type="domain" description="Carrier" evidence="1">
    <location>
        <begin position="1"/>
        <end position="78"/>
    </location>
</feature>
<evidence type="ECO:0000313" key="3">
    <source>
        <dbReference type="Proteomes" id="UP000619238"/>
    </source>
</evidence>
<proteinExistence type="predicted"/>
<protein>
    <submittedName>
        <fullName evidence="2">Acyl carrier protein</fullName>
    </submittedName>
</protein>
<evidence type="ECO:0000259" key="1">
    <source>
        <dbReference type="PROSITE" id="PS50075"/>
    </source>
</evidence>
<dbReference type="InterPro" id="IPR036736">
    <property type="entry name" value="ACP-like_sf"/>
</dbReference>
<reference evidence="2 3" key="1">
    <citation type="submission" date="2020-07" db="EMBL/GenBank/DDBJ databases">
        <title>Description of Kordia aestuariivivens sp. nov., isolated from a tidal flat.</title>
        <authorList>
            <person name="Park S."/>
            <person name="Yoon J.-H."/>
        </authorList>
    </citation>
    <scope>NUCLEOTIDE SEQUENCE [LARGE SCALE GENOMIC DNA]</scope>
    <source>
        <strain evidence="2 3">YSTF-M3</strain>
    </source>
</reference>
<dbReference type="SUPFAM" id="SSF47336">
    <property type="entry name" value="ACP-like"/>
    <property type="match status" value="1"/>
</dbReference>
<dbReference type="InterPro" id="IPR009081">
    <property type="entry name" value="PP-bd_ACP"/>
</dbReference>
<organism evidence="2 3">
    <name type="scientific">Kordia aestuariivivens</name>
    <dbReference type="NCBI Taxonomy" id="2759037"/>
    <lineage>
        <taxon>Bacteria</taxon>
        <taxon>Pseudomonadati</taxon>
        <taxon>Bacteroidota</taxon>
        <taxon>Flavobacteriia</taxon>
        <taxon>Flavobacteriales</taxon>
        <taxon>Flavobacteriaceae</taxon>
        <taxon>Kordia</taxon>
    </lineage>
</organism>
<dbReference type="RefSeq" id="WP_187561133.1">
    <property type="nucleotide sequence ID" value="NZ_JACGWS010000002.1"/>
</dbReference>
<accession>A0ABR7Q6H8</accession>
<gene>
    <name evidence="2" type="ORF">H2O64_05385</name>
</gene>
<comment type="caution">
    <text evidence="2">The sequence shown here is derived from an EMBL/GenBank/DDBJ whole genome shotgun (WGS) entry which is preliminary data.</text>
</comment>
<dbReference type="PROSITE" id="PS50075">
    <property type="entry name" value="CARRIER"/>
    <property type="match status" value="1"/>
</dbReference>